<name>A0ACD5WD15_AVESA</name>
<accession>A0ACD5WD15</accession>
<sequence>MLGVSDETLLCLIAVMFTLASSIQNFQMTLSIDDGFTMKEYSEWVTGTMEVIICCPYIFLTLYESVQNRLPRLAVLAPLKSLIACRREVRIFRNTTILVVISYLILLDINLSFVWLAIFPLMAIVFIRALYLNFGRRTERSGRKGTPGSSKAVEKKTRKTRELMIIVMMTLGALFVMDQLPDHAAQGFPISQFLLFLSSTVAALTRMMTKLPTSASLPGVAPASEMLHKSLLLLLLVTVHTLSAEWLGEDVVLLCLPEVIPVLLWFSLHLDRKPGSGSIISVDKMKSHGKSLVFLGAVVVLVAALFAYPAFSVDEFALSGWCTTFLVSCGVSGILTYYLAFMLSHWPKQQVTSAGMDEASGTLKLWAYALMVAAAASLLFRCLQVSARLGLPSPLHAGWLC</sequence>
<dbReference type="Proteomes" id="UP001732700">
    <property type="component" value="Chromosome 4A"/>
</dbReference>
<proteinExistence type="predicted"/>
<dbReference type="EnsemblPlants" id="AVESA.00010b.r2.4AG0620060.1">
    <property type="protein sequence ID" value="AVESA.00010b.r2.4AG0620060.1.CDS.1"/>
    <property type="gene ID" value="AVESA.00010b.r2.4AG0620060"/>
</dbReference>
<evidence type="ECO:0000313" key="2">
    <source>
        <dbReference type="Proteomes" id="UP001732700"/>
    </source>
</evidence>
<protein>
    <submittedName>
        <fullName evidence="1">Uncharacterized protein</fullName>
    </submittedName>
</protein>
<reference evidence="1" key="2">
    <citation type="submission" date="2025-09" db="UniProtKB">
        <authorList>
            <consortium name="EnsemblPlants"/>
        </authorList>
    </citation>
    <scope>IDENTIFICATION</scope>
</reference>
<keyword evidence="2" id="KW-1185">Reference proteome</keyword>
<organism evidence="1 2">
    <name type="scientific">Avena sativa</name>
    <name type="common">Oat</name>
    <dbReference type="NCBI Taxonomy" id="4498"/>
    <lineage>
        <taxon>Eukaryota</taxon>
        <taxon>Viridiplantae</taxon>
        <taxon>Streptophyta</taxon>
        <taxon>Embryophyta</taxon>
        <taxon>Tracheophyta</taxon>
        <taxon>Spermatophyta</taxon>
        <taxon>Magnoliopsida</taxon>
        <taxon>Liliopsida</taxon>
        <taxon>Poales</taxon>
        <taxon>Poaceae</taxon>
        <taxon>BOP clade</taxon>
        <taxon>Pooideae</taxon>
        <taxon>Poodae</taxon>
        <taxon>Poeae</taxon>
        <taxon>Poeae Chloroplast Group 1 (Aveneae type)</taxon>
        <taxon>Aveninae</taxon>
        <taxon>Avena</taxon>
    </lineage>
</organism>
<reference evidence="1" key="1">
    <citation type="submission" date="2021-05" db="EMBL/GenBank/DDBJ databases">
        <authorList>
            <person name="Scholz U."/>
            <person name="Mascher M."/>
            <person name="Fiebig A."/>
        </authorList>
    </citation>
    <scope>NUCLEOTIDE SEQUENCE [LARGE SCALE GENOMIC DNA]</scope>
</reference>
<evidence type="ECO:0000313" key="1">
    <source>
        <dbReference type="EnsemblPlants" id="AVESA.00010b.r2.4AG0620060.1.CDS.1"/>
    </source>
</evidence>